<evidence type="ECO:0000256" key="1">
    <source>
        <dbReference type="SAM" id="SignalP"/>
    </source>
</evidence>
<name>A0A2M4CA04_9DIPT</name>
<organism evidence="2">
    <name type="scientific">Anopheles marajoara</name>
    <dbReference type="NCBI Taxonomy" id="58244"/>
    <lineage>
        <taxon>Eukaryota</taxon>
        <taxon>Metazoa</taxon>
        <taxon>Ecdysozoa</taxon>
        <taxon>Arthropoda</taxon>
        <taxon>Hexapoda</taxon>
        <taxon>Insecta</taxon>
        <taxon>Pterygota</taxon>
        <taxon>Neoptera</taxon>
        <taxon>Endopterygota</taxon>
        <taxon>Diptera</taxon>
        <taxon>Nematocera</taxon>
        <taxon>Culicoidea</taxon>
        <taxon>Culicidae</taxon>
        <taxon>Anophelinae</taxon>
        <taxon>Anopheles</taxon>
    </lineage>
</organism>
<feature type="signal peptide" evidence="1">
    <location>
        <begin position="1"/>
        <end position="18"/>
    </location>
</feature>
<evidence type="ECO:0000313" key="2">
    <source>
        <dbReference type="EMBL" id="MBW62182.1"/>
    </source>
</evidence>
<keyword evidence="1" id="KW-0732">Signal</keyword>
<reference evidence="2" key="1">
    <citation type="submission" date="2018-01" db="EMBL/GenBank/DDBJ databases">
        <title>An insight into the sialome of Amazonian anophelines.</title>
        <authorList>
            <person name="Ribeiro J.M."/>
            <person name="Scarpassa V."/>
            <person name="Calvo E."/>
        </authorList>
    </citation>
    <scope>NUCLEOTIDE SEQUENCE</scope>
    <source>
        <tissue evidence="2">Salivary glands</tissue>
    </source>
</reference>
<dbReference type="AlphaFoldDB" id="A0A2M4CA04"/>
<protein>
    <submittedName>
        <fullName evidence="2">Putative secreted protein</fullName>
    </submittedName>
</protein>
<dbReference type="EMBL" id="GGFJ01013041">
    <property type="protein sequence ID" value="MBW62182.1"/>
    <property type="molecule type" value="Transcribed_RNA"/>
</dbReference>
<accession>A0A2M4CA04</accession>
<proteinExistence type="predicted"/>
<feature type="chain" id="PRO_5014649765" evidence="1">
    <location>
        <begin position="19"/>
        <end position="88"/>
    </location>
</feature>
<sequence length="88" mass="9469">MLAARFPFLLLLQSYTRVCELLAAHSIIASHNCNHHPAAAPLGVLSPGGQGSVLHPLPIPTLEKGVKVKKQKRAIFGFSLCECGLERV</sequence>